<feature type="transmembrane region" description="Helical" evidence="2">
    <location>
        <begin position="243"/>
        <end position="264"/>
    </location>
</feature>
<proteinExistence type="predicted"/>
<dbReference type="Proteomes" id="UP000030661">
    <property type="component" value="Unassembled WGS sequence"/>
</dbReference>
<keyword evidence="5" id="KW-1185">Reference proteome</keyword>
<dbReference type="SUPFAM" id="SSF82689">
    <property type="entry name" value="Mechanosensitive channel protein MscS (YggB), C-terminal domain"/>
    <property type="match status" value="1"/>
</dbReference>
<keyword evidence="1" id="KW-0175">Coiled coil</keyword>
<evidence type="ECO:0000313" key="5">
    <source>
        <dbReference type="Proteomes" id="UP000030661"/>
    </source>
</evidence>
<sequence>MFTFRLIVVSITLSLHLTFPLYAQLTTTQPTPSSPPAAPLTEADIKEKMTIAALRDAIQSIGSAEEQIRQKEAELEAAETDERRLSIANELQELSSRLSELRRKFESIATGVDLERFAARPATTFNWQEEVQVILGPIFEELKAMTARPREIEELRSQIAYYERRLPMIDTAIENIQKRLDLVTARKLKEELTKLQKDWEDKKENMSNQLSVLRYQLNEKLGTHESLVTSAQNALRDFFKTRGLNLILSVLAFVIVVWFMRVVYRLIVKIFRPDLSGKRHFLLRLFDVIYHLLTILIGIAAFLLVLYVSGDWVLLGIALIFLFGVAWTAKQTFPMFWEQAKLLLNLSTVREGERVIYSGLPWQVKSLNLYTKLHNPALKGGLIRLPLRELIGVHSRPFHKDEPWFPTREEDLVMLADGAIGKVILQTPEQVVLDTLGGCHKTYPTQSFLQQNPINYSINNFGVFVTFGLDYAHQAQITKDIPQTLERILAQELAKEDYGKDLLTLLVQFKEAGASSLDLLVVTSFPGKWAITSYFAIGRTLQRIIVDACTEHGWGIPFPQITVHQGIASQLEQKIQPENGQK</sequence>
<protein>
    <recommendedName>
        <fullName evidence="6">MscS Mechanosensitive ion channel</fullName>
    </recommendedName>
</protein>
<keyword evidence="3" id="KW-0732">Signal</keyword>
<gene>
    <name evidence="4" type="ORF">U27_00651</name>
</gene>
<feature type="chain" id="PRO_5001755666" description="MscS Mechanosensitive ion channel" evidence="3">
    <location>
        <begin position="24"/>
        <end position="582"/>
    </location>
</feature>
<dbReference type="eggNOG" id="COG1196">
    <property type="taxonomic scope" value="Bacteria"/>
</dbReference>
<dbReference type="STRING" id="1499967.U27_00651"/>
<keyword evidence="2" id="KW-1133">Transmembrane helix</keyword>
<dbReference type="InterPro" id="IPR011066">
    <property type="entry name" value="MscS_channel_C_sf"/>
</dbReference>
<feature type="signal peptide" evidence="3">
    <location>
        <begin position="1"/>
        <end position="23"/>
    </location>
</feature>
<organism evidence="4 5">
    <name type="scientific">Vecturithrix granuli</name>
    <dbReference type="NCBI Taxonomy" id="1499967"/>
    <lineage>
        <taxon>Bacteria</taxon>
        <taxon>Candidatus Moduliflexota</taxon>
        <taxon>Candidatus Vecturitrichia</taxon>
        <taxon>Candidatus Vecturitrichales</taxon>
        <taxon>Candidatus Vecturitrichaceae</taxon>
        <taxon>Candidatus Vecturithrix</taxon>
    </lineage>
</organism>
<name>A0A081C848_VECG1</name>
<reference evidence="4 5" key="1">
    <citation type="journal article" date="2015" name="PeerJ">
        <title>First genomic representation of candidate bacterial phylum KSB3 points to enhanced environmental sensing as a trigger of wastewater bulking.</title>
        <authorList>
            <person name="Sekiguchi Y."/>
            <person name="Ohashi A."/>
            <person name="Parks D.H."/>
            <person name="Yamauchi T."/>
            <person name="Tyson G.W."/>
            <person name="Hugenholtz P."/>
        </authorList>
    </citation>
    <scope>NUCLEOTIDE SEQUENCE [LARGE SCALE GENOMIC DNA]</scope>
</reference>
<feature type="transmembrane region" description="Helical" evidence="2">
    <location>
        <begin position="312"/>
        <end position="329"/>
    </location>
</feature>
<dbReference type="EMBL" id="DF820474">
    <property type="protein sequence ID" value="GAK60753.1"/>
    <property type="molecule type" value="Genomic_DNA"/>
</dbReference>
<keyword evidence="2" id="KW-0472">Membrane</keyword>
<feature type="coiled-coil region" evidence="1">
    <location>
        <begin position="54"/>
        <end position="104"/>
    </location>
</feature>
<accession>A0A081C848</accession>
<dbReference type="AlphaFoldDB" id="A0A081C848"/>
<evidence type="ECO:0000313" key="4">
    <source>
        <dbReference type="EMBL" id="GAK60753.1"/>
    </source>
</evidence>
<keyword evidence="2" id="KW-0812">Transmembrane</keyword>
<dbReference type="HOGENOM" id="CLU_022475_0_0_0"/>
<evidence type="ECO:0000256" key="3">
    <source>
        <dbReference type="SAM" id="SignalP"/>
    </source>
</evidence>
<evidence type="ECO:0000256" key="2">
    <source>
        <dbReference type="SAM" id="Phobius"/>
    </source>
</evidence>
<dbReference type="GO" id="GO:0016020">
    <property type="term" value="C:membrane"/>
    <property type="evidence" value="ECO:0007669"/>
    <property type="project" value="InterPro"/>
</dbReference>
<evidence type="ECO:0000256" key="1">
    <source>
        <dbReference type="SAM" id="Coils"/>
    </source>
</evidence>
<evidence type="ECO:0008006" key="6">
    <source>
        <dbReference type="Google" id="ProtNLM"/>
    </source>
</evidence>
<feature type="transmembrane region" description="Helical" evidence="2">
    <location>
        <begin position="285"/>
        <end position="306"/>
    </location>
</feature>